<dbReference type="OrthoDB" id="3357408at2759"/>
<feature type="compositionally biased region" description="Polar residues" evidence="1">
    <location>
        <begin position="305"/>
        <end position="319"/>
    </location>
</feature>
<feature type="transmembrane region" description="Helical" evidence="2">
    <location>
        <begin position="214"/>
        <end position="235"/>
    </location>
</feature>
<dbReference type="AlphaFoldDB" id="A0A8H5CXP8"/>
<organism evidence="3 4">
    <name type="scientific">Leucocoprinus leucothites</name>
    <dbReference type="NCBI Taxonomy" id="201217"/>
    <lineage>
        <taxon>Eukaryota</taxon>
        <taxon>Fungi</taxon>
        <taxon>Dikarya</taxon>
        <taxon>Basidiomycota</taxon>
        <taxon>Agaricomycotina</taxon>
        <taxon>Agaricomycetes</taxon>
        <taxon>Agaricomycetidae</taxon>
        <taxon>Agaricales</taxon>
        <taxon>Agaricineae</taxon>
        <taxon>Agaricaceae</taxon>
        <taxon>Leucocoprinus</taxon>
    </lineage>
</organism>
<gene>
    <name evidence="3" type="ORF">D9756_009069</name>
</gene>
<accession>A0A8H5CXP8</accession>
<protein>
    <submittedName>
        <fullName evidence="3">Uncharacterized protein</fullName>
    </submittedName>
</protein>
<feature type="transmembrane region" description="Helical" evidence="2">
    <location>
        <begin position="95"/>
        <end position="117"/>
    </location>
</feature>
<sequence length="327" mass="36575">MRKFEIDAAQVVGLFMESIFYGIFLVTFLECLRVLFIMDGRLKPAGRIHFTMVFAALAMFLFASLDVAFHLRHNLDVFIYSGGNAIQEFSKTSSWINVMSMGCYVAQTFIGDSILVLDYWGRNWYVVLAPGALWLAGTACGVLTVYTEASLQHDGSLLNANKIVPFITSMLSFTLVTNLLTTSLMVYRIQKIRQRLKHRSDSTTYAPLTNVMRLLIESGLLYTSTIVILFILYMMSNNGQYGVSNAVVQIIGITFNLIITRVDRGEATQPASQNLQCTGATVALQTITVQTTVLSRSAELEVPKASNSTWEMSKRNQNGRVRRKPIK</sequence>
<keyword evidence="2" id="KW-1133">Transmembrane helix</keyword>
<feature type="transmembrane region" description="Helical" evidence="2">
    <location>
        <begin position="241"/>
        <end position="259"/>
    </location>
</feature>
<feature type="transmembrane region" description="Helical" evidence="2">
    <location>
        <begin position="124"/>
        <end position="146"/>
    </location>
</feature>
<proteinExistence type="predicted"/>
<reference evidence="3 4" key="1">
    <citation type="journal article" date="2020" name="ISME J.">
        <title>Uncovering the hidden diversity of litter-decomposition mechanisms in mushroom-forming fungi.</title>
        <authorList>
            <person name="Floudas D."/>
            <person name="Bentzer J."/>
            <person name="Ahren D."/>
            <person name="Johansson T."/>
            <person name="Persson P."/>
            <person name="Tunlid A."/>
        </authorList>
    </citation>
    <scope>NUCLEOTIDE SEQUENCE [LARGE SCALE GENOMIC DNA]</scope>
    <source>
        <strain evidence="3 4">CBS 146.42</strain>
    </source>
</reference>
<keyword evidence="2" id="KW-0472">Membrane</keyword>
<feature type="transmembrane region" description="Helical" evidence="2">
    <location>
        <begin position="166"/>
        <end position="187"/>
    </location>
</feature>
<evidence type="ECO:0000256" key="2">
    <source>
        <dbReference type="SAM" id="Phobius"/>
    </source>
</evidence>
<comment type="caution">
    <text evidence="3">The sequence shown here is derived from an EMBL/GenBank/DDBJ whole genome shotgun (WGS) entry which is preliminary data.</text>
</comment>
<feature type="region of interest" description="Disordered" evidence="1">
    <location>
        <begin position="305"/>
        <end position="327"/>
    </location>
</feature>
<keyword evidence="4" id="KW-1185">Reference proteome</keyword>
<evidence type="ECO:0000256" key="1">
    <source>
        <dbReference type="SAM" id="MobiDB-lite"/>
    </source>
</evidence>
<dbReference type="Proteomes" id="UP000559027">
    <property type="component" value="Unassembled WGS sequence"/>
</dbReference>
<evidence type="ECO:0000313" key="4">
    <source>
        <dbReference type="Proteomes" id="UP000559027"/>
    </source>
</evidence>
<dbReference type="EMBL" id="JAACJO010000015">
    <property type="protein sequence ID" value="KAF5349941.1"/>
    <property type="molecule type" value="Genomic_DNA"/>
</dbReference>
<evidence type="ECO:0000313" key="3">
    <source>
        <dbReference type="EMBL" id="KAF5349941.1"/>
    </source>
</evidence>
<keyword evidence="2" id="KW-0812">Transmembrane</keyword>
<feature type="transmembrane region" description="Helical" evidence="2">
    <location>
        <begin position="19"/>
        <end position="38"/>
    </location>
</feature>
<name>A0A8H5CXP8_9AGAR</name>
<feature type="transmembrane region" description="Helical" evidence="2">
    <location>
        <begin position="50"/>
        <end position="71"/>
    </location>
</feature>